<dbReference type="PROSITE" id="PS51365">
    <property type="entry name" value="RENAL_DIPEPTIDASE_2"/>
    <property type="match status" value="1"/>
</dbReference>
<dbReference type="AlphaFoldDB" id="A0A381Y437"/>
<dbReference type="PANTHER" id="PTHR10443">
    <property type="entry name" value="MICROSOMAL DIPEPTIDASE"/>
    <property type="match status" value="1"/>
</dbReference>
<organism evidence="1">
    <name type="scientific">marine metagenome</name>
    <dbReference type="NCBI Taxonomy" id="408172"/>
    <lineage>
        <taxon>unclassified sequences</taxon>
        <taxon>metagenomes</taxon>
        <taxon>ecological metagenomes</taxon>
    </lineage>
</organism>
<evidence type="ECO:0008006" key="2">
    <source>
        <dbReference type="Google" id="ProtNLM"/>
    </source>
</evidence>
<accession>A0A381Y437</accession>
<protein>
    <recommendedName>
        <fullName evidence="2">Peptidase M19</fullName>
    </recommendedName>
</protein>
<dbReference type="Pfam" id="PF01244">
    <property type="entry name" value="Peptidase_M19"/>
    <property type="match status" value="1"/>
</dbReference>
<dbReference type="GO" id="GO:0006508">
    <property type="term" value="P:proteolysis"/>
    <property type="evidence" value="ECO:0007669"/>
    <property type="project" value="InterPro"/>
</dbReference>
<dbReference type="InterPro" id="IPR008257">
    <property type="entry name" value="Pept_M19"/>
</dbReference>
<dbReference type="PANTHER" id="PTHR10443:SF12">
    <property type="entry name" value="DIPEPTIDASE"/>
    <property type="match status" value="1"/>
</dbReference>
<dbReference type="SUPFAM" id="SSF51556">
    <property type="entry name" value="Metallo-dependent hydrolases"/>
    <property type="match status" value="1"/>
</dbReference>
<sequence>MEINDWSRPVVERVRQGGVDVVHATCGVWEDLAGAMGRVADWRHFTRANADIVRIVDSVEEMERARNDGVLGILLGFQNSTMLGDDPENAGIFADVGIRVVQLTYNIANHLGSSCWEPEDGGLTRAGRRMVTALNDAGVLVDISHVGNRTGREAIDASSQPIAVTHGNPASFCQSPRNKPDELIDALAERGGVIGCTLYPLFMGGSDTPRSSFCRMMADLAERIGPEHVAVGSDAVLGWQPGALGWMRNGRWNRPDDPDEAPQFPDWPPWFQGPEDFGSLAEGLDEAGLSPTDRDAILGGNWLRLFSTVFR</sequence>
<gene>
    <name evidence="1" type="ORF">METZ01_LOCUS124642</name>
</gene>
<dbReference type="EMBL" id="UINC01017347">
    <property type="protein sequence ID" value="SVA71788.1"/>
    <property type="molecule type" value="Genomic_DNA"/>
</dbReference>
<proteinExistence type="predicted"/>
<name>A0A381Y437_9ZZZZ</name>
<dbReference type="GO" id="GO:0070573">
    <property type="term" value="F:metallodipeptidase activity"/>
    <property type="evidence" value="ECO:0007669"/>
    <property type="project" value="InterPro"/>
</dbReference>
<reference evidence="1" key="1">
    <citation type="submission" date="2018-05" db="EMBL/GenBank/DDBJ databases">
        <authorList>
            <person name="Lanie J.A."/>
            <person name="Ng W.-L."/>
            <person name="Kazmierczak K.M."/>
            <person name="Andrzejewski T.M."/>
            <person name="Davidsen T.M."/>
            <person name="Wayne K.J."/>
            <person name="Tettelin H."/>
            <person name="Glass J.I."/>
            <person name="Rusch D."/>
            <person name="Podicherti R."/>
            <person name="Tsui H.-C.T."/>
            <person name="Winkler M.E."/>
        </authorList>
    </citation>
    <scope>NUCLEOTIDE SEQUENCE</scope>
</reference>
<evidence type="ECO:0000313" key="1">
    <source>
        <dbReference type="EMBL" id="SVA71788.1"/>
    </source>
</evidence>
<dbReference type="Gene3D" id="3.20.20.140">
    <property type="entry name" value="Metal-dependent hydrolases"/>
    <property type="match status" value="1"/>
</dbReference>
<dbReference type="InterPro" id="IPR032466">
    <property type="entry name" value="Metal_Hydrolase"/>
</dbReference>